<evidence type="ECO:0000256" key="4">
    <source>
        <dbReference type="ARBA" id="ARBA00023163"/>
    </source>
</evidence>
<dbReference type="InterPro" id="IPR036879">
    <property type="entry name" value="TF_MADSbox_sf"/>
</dbReference>
<keyword evidence="5" id="KW-0539">Nucleus</keyword>
<feature type="domain" description="MADS-box" evidence="7">
    <location>
        <begin position="1"/>
        <end position="61"/>
    </location>
</feature>
<dbReference type="Proteomes" id="UP000325440">
    <property type="component" value="Unassembled WGS sequence"/>
</dbReference>
<name>A0A5E4ME60_9HEMI</name>
<organism evidence="8 9">
    <name type="scientific">Cinara cedri</name>
    <dbReference type="NCBI Taxonomy" id="506608"/>
    <lineage>
        <taxon>Eukaryota</taxon>
        <taxon>Metazoa</taxon>
        <taxon>Ecdysozoa</taxon>
        <taxon>Arthropoda</taxon>
        <taxon>Hexapoda</taxon>
        <taxon>Insecta</taxon>
        <taxon>Pterygota</taxon>
        <taxon>Neoptera</taxon>
        <taxon>Paraneoptera</taxon>
        <taxon>Hemiptera</taxon>
        <taxon>Sternorrhyncha</taxon>
        <taxon>Aphidomorpha</taxon>
        <taxon>Aphidoidea</taxon>
        <taxon>Aphididae</taxon>
        <taxon>Lachninae</taxon>
        <taxon>Cinara</taxon>
    </lineage>
</organism>
<gene>
    <name evidence="8" type="ORF">CINCED_3A005040</name>
</gene>
<dbReference type="GO" id="GO:0005634">
    <property type="term" value="C:nucleus"/>
    <property type="evidence" value="ECO:0007669"/>
    <property type="project" value="UniProtKB-SubCell"/>
</dbReference>
<proteinExistence type="predicted"/>
<dbReference type="CDD" id="cd00265">
    <property type="entry name" value="MADS_MEF2_like"/>
    <property type="match status" value="1"/>
</dbReference>
<evidence type="ECO:0000256" key="2">
    <source>
        <dbReference type="ARBA" id="ARBA00023015"/>
    </source>
</evidence>
<dbReference type="SUPFAM" id="SSF55455">
    <property type="entry name" value="SRF-like"/>
    <property type="match status" value="1"/>
</dbReference>
<keyword evidence="4" id="KW-0804">Transcription</keyword>
<evidence type="ECO:0000313" key="8">
    <source>
        <dbReference type="EMBL" id="VVC28193.1"/>
    </source>
</evidence>
<feature type="compositionally biased region" description="Pro residues" evidence="6">
    <location>
        <begin position="252"/>
        <end position="264"/>
    </location>
</feature>
<evidence type="ECO:0000256" key="5">
    <source>
        <dbReference type="ARBA" id="ARBA00023242"/>
    </source>
</evidence>
<dbReference type="GO" id="GO:0046983">
    <property type="term" value="F:protein dimerization activity"/>
    <property type="evidence" value="ECO:0007669"/>
    <property type="project" value="InterPro"/>
</dbReference>
<reference evidence="8 9" key="1">
    <citation type="submission" date="2019-08" db="EMBL/GenBank/DDBJ databases">
        <authorList>
            <person name="Alioto T."/>
            <person name="Alioto T."/>
            <person name="Gomez Garrido J."/>
        </authorList>
    </citation>
    <scope>NUCLEOTIDE SEQUENCE [LARGE SCALE GENOMIC DNA]</scope>
</reference>
<dbReference type="OrthoDB" id="1898716at2759"/>
<dbReference type="PRINTS" id="PR00404">
    <property type="entry name" value="MADSDOMAIN"/>
</dbReference>
<dbReference type="InterPro" id="IPR002100">
    <property type="entry name" value="TF_MADSbox"/>
</dbReference>
<dbReference type="GO" id="GO:0000977">
    <property type="term" value="F:RNA polymerase II transcription regulatory region sequence-specific DNA binding"/>
    <property type="evidence" value="ECO:0007669"/>
    <property type="project" value="InterPro"/>
</dbReference>
<comment type="subcellular location">
    <subcellularLocation>
        <location evidence="1">Nucleus</location>
    </subcellularLocation>
</comment>
<dbReference type="InterPro" id="IPR033896">
    <property type="entry name" value="MEF2-like_N"/>
</dbReference>
<evidence type="ECO:0000313" key="9">
    <source>
        <dbReference type="Proteomes" id="UP000325440"/>
    </source>
</evidence>
<evidence type="ECO:0000256" key="1">
    <source>
        <dbReference type="ARBA" id="ARBA00004123"/>
    </source>
</evidence>
<dbReference type="Gene3D" id="3.40.1810.10">
    <property type="entry name" value="Transcription factor, MADS-box"/>
    <property type="match status" value="1"/>
</dbReference>
<keyword evidence="3" id="KW-0238">DNA-binding</keyword>
<dbReference type="PROSITE" id="PS50066">
    <property type="entry name" value="MADS_BOX_2"/>
    <property type="match status" value="1"/>
</dbReference>
<keyword evidence="9" id="KW-1185">Reference proteome</keyword>
<evidence type="ECO:0000256" key="3">
    <source>
        <dbReference type="ARBA" id="ARBA00023125"/>
    </source>
</evidence>
<dbReference type="PANTHER" id="PTHR48019">
    <property type="entry name" value="SERUM RESPONSE FACTOR HOMOLOG"/>
    <property type="match status" value="1"/>
</dbReference>
<dbReference type="AlphaFoldDB" id="A0A5E4ME60"/>
<evidence type="ECO:0000259" key="7">
    <source>
        <dbReference type="PROSITE" id="PS50066"/>
    </source>
</evidence>
<feature type="region of interest" description="Disordered" evidence="6">
    <location>
        <begin position="246"/>
        <end position="290"/>
    </location>
</feature>
<dbReference type="SMART" id="SM00432">
    <property type="entry name" value="MADS"/>
    <property type="match status" value="1"/>
</dbReference>
<sequence length="547" mass="60582">MGRKKIQITRILDEKSCRVTFNKRRFGLMKKAYELSVLCNCEVGLIVFSSSDKLYQYASTDMDPLLLKYTEYSGEHESLTNKDFIETLIKKSAGVINPESSDKSYVSSLRPYHLIPKTESNFGGTDFQPLTLHQMIATNNVCDNRSFSTAMPVSTMYNNEFGNLQMQHDSLPFPPLQNVDSGGHLLMQYEMMARNNVSANYSPPTTMPVNNVYDKLGNLQLQHCTSPRLSSDYQVYPPSNFLKMDHEFRASMPPPPPPPPPTPRPDSCIVVPNASSHRKDNNNNSSRINGYRATSPALVINSPPSGQLVISQSTKSDKLKYASNRATSLPPIPFKNHSPRPDSHIVMSNVSSHNNDDKNKINSIDAPVVALNPRPSCSYHGMVTGLTSTDTGCSSALNLSNQTAHNNGMLHVDKESLSQSTSYSNCTRSGESPTYLHTSSFISRKISDIDVSHSIGHSSQYSSGEDVWLLFLLGVSDYTNLLVKSKVPSAPLHIDIDPDIRNGSVLVFSSSVWCKKIWPPHHSEAELNAMVFISTDDMVNTTVARPI</sequence>
<evidence type="ECO:0000256" key="6">
    <source>
        <dbReference type="SAM" id="MobiDB-lite"/>
    </source>
</evidence>
<keyword evidence="2" id="KW-0805">Transcription regulation</keyword>
<dbReference type="InterPro" id="IPR050142">
    <property type="entry name" value="MADS-box/MEF2_TF"/>
</dbReference>
<accession>A0A5E4ME60</accession>
<dbReference type="GO" id="GO:0045944">
    <property type="term" value="P:positive regulation of transcription by RNA polymerase II"/>
    <property type="evidence" value="ECO:0007669"/>
    <property type="project" value="InterPro"/>
</dbReference>
<dbReference type="Pfam" id="PF00319">
    <property type="entry name" value="SRF-TF"/>
    <property type="match status" value="1"/>
</dbReference>
<protein>
    <submittedName>
        <fullName evidence="8">MADS MEF2-like,Transcription factor, MADS-box</fullName>
    </submittedName>
</protein>
<dbReference type="EMBL" id="CABPRJ010000478">
    <property type="protein sequence ID" value="VVC28193.1"/>
    <property type="molecule type" value="Genomic_DNA"/>
</dbReference>